<proteinExistence type="predicted"/>
<evidence type="ECO:0000313" key="1">
    <source>
        <dbReference type="EMBL" id="CAD5114103.1"/>
    </source>
</evidence>
<name>A0A7I8VD74_9ANNE</name>
<accession>A0A7I8VD74</accession>
<organism evidence="1 2">
    <name type="scientific">Dimorphilus gyrociliatus</name>
    <dbReference type="NCBI Taxonomy" id="2664684"/>
    <lineage>
        <taxon>Eukaryota</taxon>
        <taxon>Metazoa</taxon>
        <taxon>Spiralia</taxon>
        <taxon>Lophotrochozoa</taxon>
        <taxon>Annelida</taxon>
        <taxon>Polychaeta</taxon>
        <taxon>Polychaeta incertae sedis</taxon>
        <taxon>Dinophilidae</taxon>
        <taxon>Dimorphilus</taxon>
    </lineage>
</organism>
<dbReference type="AlphaFoldDB" id="A0A7I8VD74"/>
<protein>
    <submittedName>
        <fullName evidence="1">DgyrCDS3249</fullName>
    </submittedName>
</protein>
<comment type="caution">
    <text evidence="1">The sequence shown here is derived from an EMBL/GenBank/DDBJ whole genome shotgun (WGS) entry which is preliminary data.</text>
</comment>
<reference evidence="1 2" key="1">
    <citation type="submission" date="2020-08" db="EMBL/GenBank/DDBJ databases">
        <authorList>
            <person name="Hejnol A."/>
        </authorList>
    </citation>
    <scope>NUCLEOTIDE SEQUENCE [LARGE SCALE GENOMIC DNA]</scope>
</reference>
<dbReference type="EMBL" id="CAJFCJ010000005">
    <property type="protein sequence ID" value="CAD5114103.1"/>
    <property type="molecule type" value="Genomic_DNA"/>
</dbReference>
<keyword evidence="2" id="KW-1185">Reference proteome</keyword>
<sequence>MTDTGASCSLSLFSASKADDSDFDISIKIGSQTFAIDQTFTFNGPDLNVTITTLEDSEMEEENKVPSTTGSSDPHFLQIVKDKKTDKAKFICYDVTGKTGDKIRIFSDYSSNITVIGQPVDDYYMHKVFIYFPSGNLTITMNEIYLQSISIMQWKNELDFFQSYNGRLSLKKTNHILHIRPSFSDSQLTYKIIKSKKLIGGYYLDISIEGLGFNYHKTGGLIGRIGRNDFNFYDNIQKQDLITEEKVGIVANGCLISGRKENRGEDGTVPHQSEIRDLSKKKKIGHIAGNNVVYGKNGYIFLPEFSKFIVTSDDDLKPNGSFTIEMIMKEDYRIQGNYPLYIFKKDFQISLRIAKNGFADLVYNTESNGLLLTNFMIESLGESLEYIGLTFNSQSSKLILYKNAEKVKELTLSVQLQQSNYPLYIGHCDTSCNPRDFEGRIYAFKWTNVYREQEYFNETWERGNCVCKESY</sequence>
<dbReference type="Proteomes" id="UP000549394">
    <property type="component" value="Unassembled WGS sequence"/>
</dbReference>
<dbReference type="Gene3D" id="2.60.120.200">
    <property type="match status" value="1"/>
</dbReference>
<gene>
    <name evidence="1" type="ORF">DGYR_LOCUS2991</name>
</gene>
<evidence type="ECO:0000313" key="2">
    <source>
        <dbReference type="Proteomes" id="UP000549394"/>
    </source>
</evidence>
<dbReference type="SUPFAM" id="SSF49899">
    <property type="entry name" value="Concanavalin A-like lectins/glucanases"/>
    <property type="match status" value="1"/>
</dbReference>
<dbReference type="InterPro" id="IPR013320">
    <property type="entry name" value="ConA-like_dom_sf"/>
</dbReference>